<feature type="transmembrane region" description="Helical" evidence="1">
    <location>
        <begin position="387"/>
        <end position="409"/>
    </location>
</feature>
<reference evidence="2 3" key="1">
    <citation type="submission" date="2019-06" db="EMBL/GenBank/DDBJ databases">
        <title>Sequencing the genomes of 1000 actinobacteria strains.</title>
        <authorList>
            <person name="Klenk H.-P."/>
        </authorList>
    </citation>
    <scope>NUCLEOTIDE SEQUENCE [LARGE SCALE GENOMIC DNA]</scope>
    <source>
        <strain evidence="2 3">DSM 24083</strain>
    </source>
</reference>
<gene>
    <name evidence="2" type="ORF">FB556_1958</name>
</gene>
<feature type="transmembrane region" description="Helical" evidence="1">
    <location>
        <begin position="64"/>
        <end position="81"/>
    </location>
</feature>
<dbReference type="GO" id="GO:0016020">
    <property type="term" value="C:membrane"/>
    <property type="evidence" value="ECO:0007669"/>
    <property type="project" value="InterPro"/>
</dbReference>
<keyword evidence="1" id="KW-0472">Membrane</keyword>
<dbReference type="Proteomes" id="UP000319746">
    <property type="component" value="Unassembled WGS sequence"/>
</dbReference>
<feature type="transmembrane region" description="Helical" evidence="1">
    <location>
        <begin position="130"/>
        <end position="149"/>
    </location>
</feature>
<dbReference type="PANTHER" id="PTHR36178:SF1">
    <property type="entry name" value="SODIUM_GLUTAMATE SYMPORTER"/>
    <property type="match status" value="1"/>
</dbReference>
<dbReference type="PANTHER" id="PTHR36178">
    <property type="entry name" value="SLR0625 PROTEIN"/>
    <property type="match status" value="1"/>
</dbReference>
<protein>
    <submittedName>
        <fullName evidence="2">ESS family glutamate:Na+ symporter</fullName>
    </submittedName>
</protein>
<dbReference type="GO" id="GO:0015813">
    <property type="term" value="P:L-glutamate transmembrane transport"/>
    <property type="evidence" value="ECO:0007669"/>
    <property type="project" value="InterPro"/>
</dbReference>
<sequence length="448" mass="46900">MDFTPWTFLIDAGLIGILLIIGAGLRALIRPLQALMIPASVLAGLLGLLLGPQVLGWLPFSDQLSTYSSVLIAVVFAAVAMTDDFDIRKLNRNVGGFAAHGVLMYALQVALGMGLVLLVLQPLFGAPDALGVVLFAGWAGGYGTAAAMGDAFSATAPEISSLGFTSATVGMLIGIVGGLLQARYAAKRGHVQAYGSMSSLPEEERTGLIRQVNKRPSIGQHTFTGSSIESLGFQASVVIMIAAAGYGLSLWIGSIWPDLAVPVFVLAFLLGLVVRAMMTKINVSPYIDKPTLQSISGTGTDILIVAGIASIQPQIVADFGIELIIMFVFGLALTLFLGMWVAPRLMHDGWFERSIFTWGWSTGAVATGIAMLRVVDPKLKSGTLEDFGLAYLPVTPVEITAVTFVPALVIAGAAWAVVGIWGAIAVGAVIVGLFIARANQRAAQGITS</sequence>
<accession>A0A543AFY7</accession>
<dbReference type="RefSeq" id="WP_141867114.1">
    <property type="nucleotide sequence ID" value="NZ_BAABAN010000007.1"/>
</dbReference>
<evidence type="ECO:0000256" key="1">
    <source>
        <dbReference type="SAM" id="Phobius"/>
    </source>
</evidence>
<keyword evidence="1" id="KW-0812">Transmembrane</keyword>
<proteinExistence type="predicted"/>
<feature type="transmembrane region" description="Helical" evidence="1">
    <location>
        <begin position="161"/>
        <end position="180"/>
    </location>
</feature>
<feature type="transmembrane region" description="Helical" evidence="1">
    <location>
        <begin position="35"/>
        <end position="58"/>
    </location>
</feature>
<feature type="transmembrane region" description="Helical" evidence="1">
    <location>
        <begin position="415"/>
        <end position="436"/>
    </location>
</feature>
<name>A0A543AFY7_9MICC</name>
<feature type="transmembrane region" description="Helical" evidence="1">
    <location>
        <begin position="259"/>
        <end position="278"/>
    </location>
</feature>
<dbReference type="OrthoDB" id="9801557at2"/>
<feature type="transmembrane region" description="Helical" evidence="1">
    <location>
        <begin position="231"/>
        <end position="252"/>
    </location>
</feature>
<comment type="caution">
    <text evidence="2">The sequence shown here is derived from an EMBL/GenBank/DDBJ whole genome shotgun (WGS) entry which is preliminary data.</text>
</comment>
<dbReference type="InterPro" id="IPR004445">
    <property type="entry name" value="GltS"/>
</dbReference>
<feature type="transmembrane region" description="Helical" evidence="1">
    <location>
        <begin position="355"/>
        <end position="375"/>
    </location>
</feature>
<organism evidence="2 3">
    <name type="scientific">Enteractinococcus coprophilus</name>
    <dbReference type="NCBI Taxonomy" id="1027633"/>
    <lineage>
        <taxon>Bacteria</taxon>
        <taxon>Bacillati</taxon>
        <taxon>Actinomycetota</taxon>
        <taxon>Actinomycetes</taxon>
        <taxon>Micrococcales</taxon>
        <taxon>Micrococcaceae</taxon>
    </lineage>
</organism>
<dbReference type="GO" id="GO:0015501">
    <property type="term" value="F:glutamate:sodium symporter activity"/>
    <property type="evidence" value="ECO:0007669"/>
    <property type="project" value="InterPro"/>
</dbReference>
<feature type="transmembrane region" description="Helical" evidence="1">
    <location>
        <begin position="6"/>
        <end position="28"/>
    </location>
</feature>
<evidence type="ECO:0000313" key="3">
    <source>
        <dbReference type="Proteomes" id="UP000319746"/>
    </source>
</evidence>
<dbReference type="EMBL" id="VFOU01000003">
    <property type="protein sequence ID" value="TQL71472.1"/>
    <property type="molecule type" value="Genomic_DNA"/>
</dbReference>
<keyword evidence="3" id="KW-1185">Reference proteome</keyword>
<feature type="transmembrane region" description="Helical" evidence="1">
    <location>
        <begin position="102"/>
        <end position="124"/>
    </location>
</feature>
<feature type="transmembrane region" description="Helical" evidence="1">
    <location>
        <begin position="323"/>
        <end position="343"/>
    </location>
</feature>
<keyword evidence="1" id="KW-1133">Transmembrane helix</keyword>
<evidence type="ECO:0000313" key="2">
    <source>
        <dbReference type="EMBL" id="TQL71472.1"/>
    </source>
</evidence>
<dbReference type="AlphaFoldDB" id="A0A543AFY7"/>